<proteinExistence type="predicted"/>
<dbReference type="RefSeq" id="WP_090310036.1">
    <property type="nucleotide sequence ID" value="NZ_FNZE01000006.1"/>
</dbReference>
<evidence type="ECO:0000313" key="2">
    <source>
        <dbReference type="Proteomes" id="UP000242930"/>
    </source>
</evidence>
<dbReference type="Proteomes" id="UP000242930">
    <property type="component" value="Unassembled WGS sequence"/>
</dbReference>
<organism evidence="1 2">
    <name type="scientific">Pseudomonas linyingensis</name>
    <dbReference type="NCBI Taxonomy" id="915471"/>
    <lineage>
        <taxon>Bacteria</taxon>
        <taxon>Pseudomonadati</taxon>
        <taxon>Pseudomonadota</taxon>
        <taxon>Gammaproteobacteria</taxon>
        <taxon>Pseudomonadales</taxon>
        <taxon>Pseudomonadaceae</taxon>
        <taxon>Pseudomonas</taxon>
    </lineage>
</organism>
<dbReference type="AlphaFoldDB" id="A0A1H6X4F3"/>
<dbReference type="STRING" id="915471.SAMN05216201_10644"/>
<protein>
    <submittedName>
        <fullName evidence="1">Uncharacterized protein</fullName>
    </submittedName>
</protein>
<dbReference type="EMBL" id="FNZE01000006">
    <property type="protein sequence ID" value="SEJ24041.1"/>
    <property type="molecule type" value="Genomic_DNA"/>
</dbReference>
<evidence type="ECO:0000313" key="1">
    <source>
        <dbReference type="EMBL" id="SEJ24041.1"/>
    </source>
</evidence>
<sequence length="102" mass="10896">MPEQDNLQAWLDAGQHWLARVQAAGLSCAGHPLLAEGHAWRAQGELLGWAPVCRLLDLALDEQAALSSRARALLDLVAWVATARRLEAVAGLSPETAPPASR</sequence>
<name>A0A1H6X4F3_9PSED</name>
<accession>A0A1H6X4F3</accession>
<reference evidence="2" key="1">
    <citation type="submission" date="2016-10" db="EMBL/GenBank/DDBJ databases">
        <authorList>
            <person name="Varghese N."/>
            <person name="Submissions S."/>
        </authorList>
    </citation>
    <scope>NUCLEOTIDE SEQUENCE [LARGE SCALE GENOMIC DNA]</scope>
    <source>
        <strain evidence="2">LMG 25967</strain>
    </source>
</reference>
<gene>
    <name evidence="1" type="ORF">SAMN05216201_10644</name>
</gene>
<keyword evidence="2" id="KW-1185">Reference proteome</keyword>